<dbReference type="PANTHER" id="PTHR34183">
    <property type="entry name" value="ENDOLYTIC PEPTIDOGLYCAN TRANSGLYCOSYLASE RLPA"/>
    <property type="match status" value="1"/>
</dbReference>
<feature type="chain" id="PRO_5035147422" evidence="1">
    <location>
        <begin position="32"/>
        <end position="121"/>
    </location>
</feature>
<dbReference type="CDD" id="cd22268">
    <property type="entry name" value="DPBB_RlpA-like"/>
    <property type="match status" value="1"/>
</dbReference>
<dbReference type="PANTHER" id="PTHR34183:SF8">
    <property type="entry name" value="ENDOLYTIC PEPTIDOGLYCAN TRANSGLYCOSYLASE RLPA-RELATED"/>
    <property type="match status" value="1"/>
</dbReference>
<dbReference type="Pfam" id="PF03330">
    <property type="entry name" value="DPBB_1"/>
    <property type="match status" value="1"/>
</dbReference>
<dbReference type="AlphaFoldDB" id="A0A8J3CFF4"/>
<keyword evidence="4" id="KW-1185">Reference proteome</keyword>
<feature type="domain" description="RlpA-like protein double-psi beta-barrel" evidence="2">
    <location>
        <begin position="56"/>
        <end position="118"/>
    </location>
</feature>
<name>A0A8J3CFF4_9PSEU</name>
<keyword evidence="3" id="KW-0449">Lipoprotein</keyword>
<reference evidence="3" key="2">
    <citation type="submission" date="2020-09" db="EMBL/GenBank/DDBJ databases">
        <authorList>
            <person name="Sun Q."/>
            <person name="Zhou Y."/>
        </authorList>
    </citation>
    <scope>NUCLEOTIDE SEQUENCE</scope>
    <source>
        <strain evidence="3">CGMCC 4.5737</strain>
    </source>
</reference>
<dbReference type="Gene3D" id="2.40.40.10">
    <property type="entry name" value="RlpA-like domain"/>
    <property type="match status" value="1"/>
</dbReference>
<organism evidence="3 4">
    <name type="scientific">Longimycelium tulufanense</name>
    <dbReference type="NCBI Taxonomy" id="907463"/>
    <lineage>
        <taxon>Bacteria</taxon>
        <taxon>Bacillati</taxon>
        <taxon>Actinomycetota</taxon>
        <taxon>Actinomycetes</taxon>
        <taxon>Pseudonocardiales</taxon>
        <taxon>Pseudonocardiaceae</taxon>
        <taxon>Longimycelium</taxon>
    </lineage>
</organism>
<dbReference type="SUPFAM" id="SSF50685">
    <property type="entry name" value="Barwin-like endoglucanases"/>
    <property type="match status" value="1"/>
</dbReference>
<sequence>MVSTTHRKRTAAVATFAAFGGVLALAPAATADPGPSPLQPRESCQASWYSTRSGGYTAAHRTLPMGTKARVTNRRNGKSVVVTITDRGPFVRGRCVDLSKQAFAAIAPLSQGVAPVTVRRI</sequence>
<accession>A0A8J3CFF4</accession>
<keyword evidence="1" id="KW-0732">Signal</keyword>
<reference evidence="3" key="1">
    <citation type="journal article" date="2014" name="Int. J. Syst. Evol. Microbiol.">
        <title>Complete genome sequence of Corynebacterium casei LMG S-19264T (=DSM 44701T), isolated from a smear-ripened cheese.</title>
        <authorList>
            <consortium name="US DOE Joint Genome Institute (JGI-PGF)"/>
            <person name="Walter F."/>
            <person name="Albersmeier A."/>
            <person name="Kalinowski J."/>
            <person name="Ruckert C."/>
        </authorList>
    </citation>
    <scope>NUCLEOTIDE SEQUENCE</scope>
    <source>
        <strain evidence="3">CGMCC 4.5737</strain>
    </source>
</reference>
<evidence type="ECO:0000256" key="1">
    <source>
        <dbReference type="SAM" id="SignalP"/>
    </source>
</evidence>
<evidence type="ECO:0000313" key="4">
    <source>
        <dbReference type="Proteomes" id="UP000637578"/>
    </source>
</evidence>
<evidence type="ECO:0000259" key="2">
    <source>
        <dbReference type="Pfam" id="PF03330"/>
    </source>
</evidence>
<gene>
    <name evidence="3" type="ORF">GCM10012275_33210</name>
</gene>
<comment type="caution">
    <text evidence="3">The sequence shown here is derived from an EMBL/GenBank/DDBJ whole genome shotgun (WGS) entry which is preliminary data.</text>
</comment>
<feature type="signal peptide" evidence="1">
    <location>
        <begin position="1"/>
        <end position="31"/>
    </location>
</feature>
<proteinExistence type="predicted"/>
<dbReference type="InterPro" id="IPR036908">
    <property type="entry name" value="RlpA-like_sf"/>
</dbReference>
<dbReference type="InterPro" id="IPR009009">
    <property type="entry name" value="RlpA-like_DPBB"/>
</dbReference>
<dbReference type="EMBL" id="BMMK01000014">
    <property type="protein sequence ID" value="GGM59387.1"/>
    <property type="molecule type" value="Genomic_DNA"/>
</dbReference>
<evidence type="ECO:0000313" key="3">
    <source>
        <dbReference type="EMBL" id="GGM59387.1"/>
    </source>
</evidence>
<protein>
    <submittedName>
        <fullName evidence="3">Lipoprotein A</fullName>
    </submittedName>
</protein>
<dbReference type="Proteomes" id="UP000637578">
    <property type="component" value="Unassembled WGS sequence"/>
</dbReference>